<protein>
    <submittedName>
        <fullName evidence="2">Uncharacterized protein</fullName>
    </submittedName>
</protein>
<dbReference type="AlphaFoldDB" id="A0AA37WRL6"/>
<evidence type="ECO:0000313" key="3">
    <source>
        <dbReference type="Proteomes" id="UP001157440"/>
    </source>
</evidence>
<gene>
    <name evidence="2" type="ORF">GCM10007890_24040</name>
</gene>
<feature type="region of interest" description="Disordered" evidence="1">
    <location>
        <begin position="1"/>
        <end position="52"/>
    </location>
</feature>
<evidence type="ECO:0000313" key="2">
    <source>
        <dbReference type="EMBL" id="GLS70391.1"/>
    </source>
</evidence>
<feature type="compositionally biased region" description="Basic and acidic residues" evidence="1">
    <location>
        <begin position="42"/>
        <end position="52"/>
    </location>
</feature>
<dbReference type="RefSeq" id="WP_238200203.1">
    <property type="nucleotide sequence ID" value="NZ_BPQZ01000068.1"/>
</dbReference>
<sequence>MIQADTPMPGEDPGALIEDPSRLDEIEPSPKSEPAVPEENDPEVKDTEVQPT</sequence>
<keyword evidence="3" id="KW-1185">Reference proteome</keyword>
<dbReference type="Proteomes" id="UP001157440">
    <property type="component" value="Unassembled WGS sequence"/>
</dbReference>
<proteinExistence type="predicted"/>
<dbReference type="EMBL" id="BSPL01000015">
    <property type="protein sequence ID" value="GLS70391.1"/>
    <property type="molecule type" value="Genomic_DNA"/>
</dbReference>
<comment type="caution">
    <text evidence="2">The sequence shown here is derived from an EMBL/GenBank/DDBJ whole genome shotgun (WGS) entry which is preliminary data.</text>
</comment>
<feature type="compositionally biased region" description="Basic and acidic residues" evidence="1">
    <location>
        <begin position="19"/>
        <end position="30"/>
    </location>
</feature>
<reference evidence="3" key="1">
    <citation type="journal article" date="2019" name="Int. J. Syst. Evol. Microbiol.">
        <title>The Global Catalogue of Microorganisms (GCM) 10K type strain sequencing project: providing services to taxonomists for standard genome sequencing and annotation.</title>
        <authorList>
            <consortium name="The Broad Institute Genomics Platform"/>
            <consortium name="The Broad Institute Genome Sequencing Center for Infectious Disease"/>
            <person name="Wu L."/>
            <person name="Ma J."/>
        </authorList>
    </citation>
    <scope>NUCLEOTIDE SEQUENCE [LARGE SCALE GENOMIC DNA]</scope>
    <source>
        <strain evidence="3">NBRC 103632</strain>
    </source>
</reference>
<evidence type="ECO:0000256" key="1">
    <source>
        <dbReference type="SAM" id="MobiDB-lite"/>
    </source>
</evidence>
<name>A0AA37WRL6_9HYPH</name>
<organism evidence="2 3">
    <name type="scientific">Methylobacterium tardum</name>
    <dbReference type="NCBI Taxonomy" id="374432"/>
    <lineage>
        <taxon>Bacteria</taxon>
        <taxon>Pseudomonadati</taxon>
        <taxon>Pseudomonadota</taxon>
        <taxon>Alphaproteobacteria</taxon>
        <taxon>Hyphomicrobiales</taxon>
        <taxon>Methylobacteriaceae</taxon>
        <taxon>Methylobacterium</taxon>
    </lineage>
</organism>
<accession>A0AA37WRL6</accession>